<dbReference type="AlphaFoldDB" id="A0A163C4D1"/>
<accession>A0A163C4D1</accession>
<reference evidence="2 3" key="1">
    <citation type="submission" date="2016-01" db="EMBL/GenBank/DDBJ databases">
        <title>The draft genome sequence of Aquimarina sp. RZW4-3-2.</title>
        <authorList>
            <person name="Wang Y."/>
        </authorList>
    </citation>
    <scope>NUCLEOTIDE SEQUENCE [LARGE SCALE GENOMIC DNA]</scope>
    <source>
        <strain evidence="2 3">RZW4-3-2</strain>
    </source>
</reference>
<feature type="transmembrane region" description="Helical" evidence="1">
    <location>
        <begin position="60"/>
        <end position="81"/>
    </location>
</feature>
<comment type="caution">
    <text evidence="2">The sequence shown here is derived from an EMBL/GenBank/DDBJ whole genome shotgun (WGS) entry which is preliminary data.</text>
</comment>
<feature type="transmembrane region" description="Helical" evidence="1">
    <location>
        <begin position="101"/>
        <end position="122"/>
    </location>
</feature>
<dbReference type="RefSeq" id="WP_066309056.1">
    <property type="nucleotide sequence ID" value="NZ_LQRT01000002.1"/>
</dbReference>
<name>A0A163C4D1_9FLAO</name>
<organism evidence="2 3">
    <name type="scientific">Aquimarina aggregata</name>
    <dbReference type="NCBI Taxonomy" id="1642818"/>
    <lineage>
        <taxon>Bacteria</taxon>
        <taxon>Pseudomonadati</taxon>
        <taxon>Bacteroidota</taxon>
        <taxon>Flavobacteriia</taxon>
        <taxon>Flavobacteriales</taxon>
        <taxon>Flavobacteriaceae</taxon>
        <taxon>Aquimarina</taxon>
    </lineage>
</organism>
<protein>
    <submittedName>
        <fullName evidence="2">Uncharacterized protein</fullName>
    </submittedName>
</protein>
<dbReference type="Proteomes" id="UP000076715">
    <property type="component" value="Unassembled WGS sequence"/>
</dbReference>
<keyword evidence="1" id="KW-1133">Transmembrane helix</keyword>
<keyword evidence="1" id="KW-0812">Transmembrane</keyword>
<gene>
    <name evidence="2" type="ORF">AWE51_00980</name>
</gene>
<keyword evidence="1" id="KW-0472">Membrane</keyword>
<evidence type="ECO:0000256" key="1">
    <source>
        <dbReference type="SAM" id="Phobius"/>
    </source>
</evidence>
<evidence type="ECO:0000313" key="2">
    <source>
        <dbReference type="EMBL" id="KZS42046.1"/>
    </source>
</evidence>
<feature type="transmembrane region" description="Helical" evidence="1">
    <location>
        <begin position="128"/>
        <end position="148"/>
    </location>
</feature>
<feature type="transmembrane region" description="Helical" evidence="1">
    <location>
        <begin position="12"/>
        <end position="29"/>
    </location>
</feature>
<dbReference type="OrthoDB" id="894278at2"/>
<proteinExistence type="predicted"/>
<dbReference type="EMBL" id="LQRT01000002">
    <property type="protein sequence ID" value="KZS42046.1"/>
    <property type="molecule type" value="Genomic_DNA"/>
</dbReference>
<dbReference type="STRING" id="1642818.AWE51_00980"/>
<sequence length="155" mass="18271">MKYLVSNKFKKPGWLLFVTGITLGIIHSVNDYESNLLITKTVSLFHYETMFPNENGIFRIIENSIIDELITIIIIVGGLLISFSKEKIEDEFISKVRLDSLVWAILVNYVILLFTTVFIYDIRYFHTIIYNMFTPLIIFILRFNYVVYKKSNHEE</sequence>
<evidence type="ECO:0000313" key="3">
    <source>
        <dbReference type="Proteomes" id="UP000076715"/>
    </source>
</evidence>
<keyword evidence="3" id="KW-1185">Reference proteome</keyword>